<evidence type="ECO:0000256" key="4">
    <source>
        <dbReference type="ARBA" id="ARBA00022691"/>
    </source>
</evidence>
<dbReference type="PANTHER" id="PTHR10920">
    <property type="entry name" value="RIBOSOMAL RNA METHYLTRANSFERASE"/>
    <property type="match status" value="1"/>
</dbReference>
<evidence type="ECO:0000256" key="7">
    <source>
        <dbReference type="ARBA" id="ARBA00041129"/>
    </source>
</evidence>
<accession>A0A0K6IAY7</accession>
<keyword evidence="11" id="KW-0963">Cytoplasm</keyword>
<dbReference type="Proteomes" id="UP000183900">
    <property type="component" value="Unassembled WGS sequence"/>
</dbReference>
<keyword evidence="3 11" id="KW-0808">Transferase</keyword>
<comment type="catalytic activity">
    <reaction evidence="10 11">
        <text>uridine(2552) in 23S rRNA + S-adenosyl-L-methionine = 2'-O-methyluridine(2552) in 23S rRNA + S-adenosyl-L-homocysteine + H(+)</text>
        <dbReference type="Rhea" id="RHEA:42720"/>
        <dbReference type="Rhea" id="RHEA-COMP:10202"/>
        <dbReference type="Rhea" id="RHEA-COMP:10203"/>
        <dbReference type="ChEBI" id="CHEBI:15378"/>
        <dbReference type="ChEBI" id="CHEBI:57856"/>
        <dbReference type="ChEBI" id="CHEBI:59789"/>
        <dbReference type="ChEBI" id="CHEBI:65315"/>
        <dbReference type="ChEBI" id="CHEBI:74478"/>
        <dbReference type="EC" id="2.1.1.166"/>
    </reaction>
</comment>
<evidence type="ECO:0000256" key="12">
    <source>
        <dbReference type="PIRSR" id="PIRSR005461-1"/>
    </source>
</evidence>
<organism evidence="14 15">
    <name type="scientific">Pannonibacter indicus</name>
    <dbReference type="NCBI Taxonomy" id="466044"/>
    <lineage>
        <taxon>Bacteria</taxon>
        <taxon>Pseudomonadati</taxon>
        <taxon>Pseudomonadota</taxon>
        <taxon>Alphaproteobacteria</taxon>
        <taxon>Hyphomicrobiales</taxon>
        <taxon>Stappiaceae</taxon>
        <taxon>Pannonibacter</taxon>
    </lineage>
</organism>
<keyword evidence="1 11" id="KW-0698">rRNA processing</keyword>
<dbReference type="GO" id="GO:0005737">
    <property type="term" value="C:cytoplasm"/>
    <property type="evidence" value="ECO:0007669"/>
    <property type="project" value="UniProtKB-SubCell"/>
</dbReference>
<feature type="binding site" evidence="11">
    <location>
        <position position="80"/>
    </location>
    <ligand>
        <name>S-adenosyl-L-methionine</name>
        <dbReference type="ChEBI" id="CHEBI:59789"/>
    </ligand>
</feature>
<proteinExistence type="inferred from homology"/>
<dbReference type="GO" id="GO:0008650">
    <property type="term" value="F:rRNA (uridine-2'-O-)-methyltransferase activity"/>
    <property type="evidence" value="ECO:0007669"/>
    <property type="project" value="UniProtKB-UniRule"/>
</dbReference>
<feature type="binding site" evidence="11">
    <location>
        <position position="144"/>
    </location>
    <ligand>
        <name>S-adenosyl-L-methionine</name>
        <dbReference type="ChEBI" id="CHEBI:59789"/>
    </ligand>
</feature>
<dbReference type="HAMAP" id="MF_01547">
    <property type="entry name" value="RNA_methyltr_E"/>
    <property type="match status" value="1"/>
</dbReference>
<evidence type="ECO:0000256" key="8">
    <source>
        <dbReference type="ARBA" id="ARBA00041995"/>
    </source>
</evidence>
<evidence type="ECO:0000256" key="1">
    <source>
        <dbReference type="ARBA" id="ARBA00022552"/>
    </source>
</evidence>
<dbReference type="InterPro" id="IPR015507">
    <property type="entry name" value="rRNA-MeTfrase_E"/>
</dbReference>
<dbReference type="EC" id="2.1.1.166" evidence="6 11"/>
<comment type="function">
    <text evidence="5 11">Specifically methylates the uridine in position 2552 of 23S rRNA at the 2'-O position of the ribose in the fully assembled 50S ribosomal subunit.</text>
</comment>
<dbReference type="InterPro" id="IPR002877">
    <property type="entry name" value="RNA_MeTrfase_FtsJ_dom"/>
</dbReference>
<sequence>MTGGKRGAGDRGLHVRVKTAAKRKESSTRWLERHLNDPYVRRSKIDGYRSRAAYKLLEIDEKLNLLRPGLRVVDLGAAPGGWCQVLADVVKSTPEEPLVVGIDYLDMDHLPGVVLLKKDFLDEDAPDALIAALGGHKPDLVLSDMAAPTTGHRKTDHLRTTHLFEVAIDFALTNLAPGGAFLAKVFRGGTENQLLTGLKKSFESVAHIKPPASRKESPELYVVAKGFRGNRAASRDPRLMEGEGDGED</sequence>
<evidence type="ECO:0000256" key="10">
    <source>
        <dbReference type="ARBA" id="ARBA00048970"/>
    </source>
</evidence>
<protein>
    <recommendedName>
        <fullName evidence="7 11">Ribosomal RNA large subunit methyltransferase E</fullName>
        <ecNumber evidence="6 11">2.1.1.166</ecNumber>
    </recommendedName>
    <alternativeName>
        <fullName evidence="9 11">23S rRNA Um2552 methyltransferase</fullName>
    </alternativeName>
    <alternativeName>
        <fullName evidence="8 11">rRNA (uridine-2'-O-)-methyltransferase</fullName>
    </alternativeName>
</protein>
<feature type="binding site" evidence="11">
    <location>
        <position position="103"/>
    </location>
    <ligand>
        <name>S-adenosyl-L-methionine</name>
        <dbReference type="ChEBI" id="CHEBI:59789"/>
    </ligand>
</feature>
<dbReference type="InterPro" id="IPR029063">
    <property type="entry name" value="SAM-dependent_MTases_sf"/>
</dbReference>
<comment type="subcellular location">
    <subcellularLocation>
        <location evidence="11">Cytoplasm</location>
    </subcellularLocation>
</comment>
<dbReference type="PANTHER" id="PTHR10920:SF18">
    <property type="entry name" value="RRNA METHYLTRANSFERASE 2, MITOCHONDRIAL"/>
    <property type="match status" value="1"/>
</dbReference>
<comment type="similarity">
    <text evidence="11">Belongs to the class I-like SAM-binding methyltransferase superfamily. RNA methyltransferase RlmE family.</text>
</comment>
<evidence type="ECO:0000313" key="14">
    <source>
        <dbReference type="EMBL" id="CUB00276.1"/>
    </source>
</evidence>
<keyword evidence="15" id="KW-1185">Reference proteome</keyword>
<feature type="active site" description="Proton acceptor" evidence="11 12">
    <location>
        <position position="184"/>
    </location>
</feature>
<feature type="binding site" evidence="11">
    <location>
        <position position="82"/>
    </location>
    <ligand>
        <name>S-adenosyl-L-methionine</name>
        <dbReference type="ChEBI" id="CHEBI:59789"/>
    </ligand>
</feature>
<gene>
    <name evidence="11" type="primary">rlmE</name>
    <name evidence="11" type="synonym">ftsJ</name>
    <name evidence="11" type="synonym">rrmJ</name>
    <name evidence="14" type="ORF">Ga0061067_11748</name>
</gene>
<feature type="domain" description="Ribosomal RNA methyltransferase FtsJ" evidence="13">
    <location>
        <begin position="48"/>
        <end position="227"/>
    </location>
</feature>
<feature type="binding site" evidence="11">
    <location>
        <position position="119"/>
    </location>
    <ligand>
        <name>S-adenosyl-L-methionine</name>
        <dbReference type="ChEBI" id="CHEBI:59789"/>
    </ligand>
</feature>
<evidence type="ECO:0000259" key="13">
    <source>
        <dbReference type="Pfam" id="PF01728"/>
    </source>
</evidence>
<dbReference type="EMBL" id="CYHE01000017">
    <property type="protein sequence ID" value="CUB00276.1"/>
    <property type="molecule type" value="Genomic_DNA"/>
</dbReference>
<evidence type="ECO:0000256" key="2">
    <source>
        <dbReference type="ARBA" id="ARBA00022603"/>
    </source>
</evidence>
<evidence type="ECO:0000256" key="6">
    <source>
        <dbReference type="ARBA" id="ARBA00038861"/>
    </source>
</evidence>
<evidence type="ECO:0000313" key="15">
    <source>
        <dbReference type="Proteomes" id="UP000183900"/>
    </source>
</evidence>
<keyword evidence="4 11" id="KW-0949">S-adenosyl-L-methionine</keyword>
<dbReference type="OrthoDB" id="9790080at2"/>
<keyword evidence="2 11" id="KW-0489">Methyltransferase</keyword>
<evidence type="ECO:0000256" key="3">
    <source>
        <dbReference type="ARBA" id="ARBA00022679"/>
    </source>
</evidence>
<evidence type="ECO:0000256" key="11">
    <source>
        <dbReference type="HAMAP-Rule" id="MF_01547"/>
    </source>
</evidence>
<evidence type="ECO:0000256" key="9">
    <source>
        <dbReference type="ARBA" id="ARBA00042745"/>
    </source>
</evidence>
<dbReference type="PIRSF" id="PIRSF005461">
    <property type="entry name" value="23S_rRNA_mtase"/>
    <property type="match status" value="1"/>
</dbReference>
<dbReference type="Gene3D" id="3.40.50.150">
    <property type="entry name" value="Vaccinia Virus protein VP39"/>
    <property type="match status" value="1"/>
</dbReference>
<dbReference type="InterPro" id="IPR050082">
    <property type="entry name" value="RNA_methyltr_RlmE"/>
</dbReference>
<dbReference type="Pfam" id="PF01728">
    <property type="entry name" value="FtsJ"/>
    <property type="match status" value="1"/>
</dbReference>
<evidence type="ECO:0000256" key="5">
    <source>
        <dbReference type="ARBA" id="ARBA00037569"/>
    </source>
</evidence>
<name>A0A0K6IAY7_9HYPH</name>
<dbReference type="SUPFAM" id="SSF53335">
    <property type="entry name" value="S-adenosyl-L-methionine-dependent methyltransferases"/>
    <property type="match status" value="1"/>
</dbReference>
<reference evidence="15" key="1">
    <citation type="submission" date="2015-08" db="EMBL/GenBank/DDBJ databases">
        <authorList>
            <person name="Varghese N."/>
        </authorList>
    </citation>
    <scope>NUCLEOTIDE SEQUENCE [LARGE SCALE GENOMIC DNA]</scope>
    <source>
        <strain evidence="15">DSM 23407</strain>
    </source>
</reference>
<dbReference type="AlphaFoldDB" id="A0A0K6IAY7"/>
<dbReference type="RefSeq" id="WP_055456960.1">
    <property type="nucleotide sequence ID" value="NZ_CYHE01000017.1"/>
</dbReference>